<dbReference type="AlphaFoldDB" id="A0A8E1VUD2"/>
<comment type="catalytic activity">
    <reaction evidence="5">
        <text>L-proline + NADP(+) = (S)-1-pyrroline-5-carboxylate + NADPH + 2 H(+)</text>
        <dbReference type="Rhea" id="RHEA:14109"/>
        <dbReference type="ChEBI" id="CHEBI:15378"/>
        <dbReference type="ChEBI" id="CHEBI:17388"/>
        <dbReference type="ChEBI" id="CHEBI:57783"/>
        <dbReference type="ChEBI" id="CHEBI:58349"/>
        <dbReference type="ChEBI" id="CHEBI:60039"/>
        <dbReference type="EC" id="1.5.1.2"/>
    </reaction>
</comment>
<protein>
    <recommendedName>
        <fullName evidence="5 6">Pyrroline-5-carboxylate reductase</fullName>
        <shortName evidence="5">P5C reductase</shortName>
        <shortName evidence="5">P5CR</shortName>
        <ecNumber evidence="5 6">1.5.1.2</ecNumber>
    </recommendedName>
    <alternativeName>
        <fullName evidence="5">PCA reductase</fullName>
    </alternativeName>
</protein>
<dbReference type="FunFam" id="1.10.3730.10:FF:000001">
    <property type="entry name" value="Pyrroline-5-carboxylate reductase"/>
    <property type="match status" value="1"/>
</dbReference>
<dbReference type="EC" id="1.5.1.2" evidence="5 6"/>
<comment type="pathway">
    <text evidence="5">Amino-acid biosynthesis; L-proline biosynthesis; L-proline from L-glutamate 5-semialdehyde: step 1/1.</text>
</comment>
<feature type="domain" description="Pyrroline-5-carboxylate reductase catalytic N-terminal" evidence="8">
    <location>
        <begin position="6"/>
        <end position="99"/>
    </location>
</feature>
<comment type="caution">
    <text evidence="10">The sequence shown here is derived from an EMBL/GenBank/DDBJ whole genome shotgun (WGS) entry which is preliminary data.</text>
</comment>
<comment type="subcellular location">
    <subcellularLocation>
        <location evidence="5">Cytoplasm</location>
    </subcellularLocation>
</comment>
<dbReference type="InterPro" id="IPR029036">
    <property type="entry name" value="P5CR_dimer"/>
</dbReference>
<reference evidence="10 11" key="1">
    <citation type="submission" date="2020-08" db="EMBL/GenBank/DDBJ databases">
        <title>Amycolatopsis echigonensis JCM 21831.</title>
        <authorList>
            <person name="Tedsree N."/>
            <person name="Kuncharoen N."/>
            <person name="Likhitwitayawuid K."/>
            <person name="Tanasupawat S."/>
        </authorList>
    </citation>
    <scope>NUCLEOTIDE SEQUENCE [LARGE SCALE GENOMIC DNA]</scope>
    <source>
        <strain evidence="10 11">JCM 21831</strain>
    </source>
</reference>
<dbReference type="RefSeq" id="WP_134662661.1">
    <property type="nucleotide sequence ID" value="NZ_JACJHR010000004.1"/>
</dbReference>
<comment type="similarity">
    <text evidence="1 5">Belongs to the pyrroline-5-carboxylate reductase family.</text>
</comment>
<evidence type="ECO:0000259" key="9">
    <source>
        <dbReference type="Pfam" id="PF14748"/>
    </source>
</evidence>
<evidence type="ECO:0000259" key="8">
    <source>
        <dbReference type="Pfam" id="PF03807"/>
    </source>
</evidence>
<dbReference type="HAMAP" id="MF_01925">
    <property type="entry name" value="P5C_reductase"/>
    <property type="match status" value="1"/>
</dbReference>
<evidence type="ECO:0000313" key="11">
    <source>
        <dbReference type="Proteomes" id="UP000550260"/>
    </source>
</evidence>
<dbReference type="NCBIfam" id="TIGR00112">
    <property type="entry name" value="proC"/>
    <property type="match status" value="1"/>
</dbReference>
<dbReference type="EMBL" id="JACJHR010000004">
    <property type="protein sequence ID" value="MBB2498455.1"/>
    <property type="molecule type" value="Genomic_DNA"/>
</dbReference>
<comment type="function">
    <text evidence="4 5">Catalyzes the reduction of 1-pyrroline-5-carboxylate (PCA) to L-proline.</text>
</comment>
<sequence length="277" mass="28787">MVRDRKIALLGVGQLGEALLAGLLAAGRRPQDLTAVVRSPDRAAELTERYGVRVADAARAAASAQIVVIAVKPPDVAEILQTIGGELKPDATVVSLCAGVPTAWLEAQLPAGAAVVRAMPNTPMAIGEAISAISPGRYAADARLAEVECLLAPVGKVVRVAEEQQDAVTALSGSGPAYFHYLVEAMIDAGVLLGLPRAASRQLAVQSMLGSAELLRARRDHPALARDQVTSPGGATTRAVQELDRHRVRASFMAAIEAASDRSRTLGSRYAVPGPDA</sequence>
<gene>
    <name evidence="5 10" type="primary">proC</name>
    <name evidence="10" type="ORF">H5411_04805</name>
</gene>
<dbReference type="InterPro" id="IPR028939">
    <property type="entry name" value="P5C_Rdtase_cat_N"/>
</dbReference>
<dbReference type="SUPFAM" id="SSF48179">
    <property type="entry name" value="6-phosphogluconate dehydrogenase C-terminal domain-like"/>
    <property type="match status" value="1"/>
</dbReference>
<organism evidence="10 11">
    <name type="scientific">Amycolatopsis echigonensis</name>
    <dbReference type="NCBI Taxonomy" id="2576905"/>
    <lineage>
        <taxon>Bacteria</taxon>
        <taxon>Bacillati</taxon>
        <taxon>Actinomycetota</taxon>
        <taxon>Actinomycetes</taxon>
        <taxon>Pseudonocardiales</taxon>
        <taxon>Pseudonocardiaceae</taxon>
        <taxon>Amycolatopsis</taxon>
    </lineage>
</organism>
<dbReference type="Gene3D" id="1.10.3730.10">
    <property type="entry name" value="ProC C-terminal domain-like"/>
    <property type="match status" value="1"/>
</dbReference>
<feature type="binding site" evidence="7">
    <location>
        <begin position="10"/>
        <end position="15"/>
    </location>
    <ligand>
        <name>NADP(+)</name>
        <dbReference type="ChEBI" id="CHEBI:58349"/>
    </ligand>
</feature>
<evidence type="ECO:0000256" key="2">
    <source>
        <dbReference type="ARBA" id="ARBA00022857"/>
    </source>
</evidence>
<dbReference type="InterPro" id="IPR000304">
    <property type="entry name" value="Pyrroline-COOH_reductase"/>
</dbReference>
<feature type="binding site" evidence="7">
    <location>
        <begin position="70"/>
        <end position="73"/>
    </location>
    <ligand>
        <name>NADP(+)</name>
        <dbReference type="ChEBI" id="CHEBI:58349"/>
    </ligand>
</feature>
<dbReference type="SUPFAM" id="SSF51735">
    <property type="entry name" value="NAD(P)-binding Rossmann-fold domains"/>
    <property type="match status" value="1"/>
</dbReference>
<dbReference type="Proteomes" id="UP000550260">
    <property type="component" value="Unassembled WGS sequence"/>
</dbReference>
<evidence type="ECO:0000256" key="5">
    <source>
        <dbReference type="HAMAP-Rule" id="MF_01925"/>
    </source>
</evidence>
<dbReference type="PIRSF" id="PIRSF000193">
    <property type="entry name" value="Pyrrol-5-carb_rd"/>
    <property type="match status" value="1"/>
</dbReference>
<dbReference type="InterPro" id="IPR036291">
    <property type="entry name" value="NAD(P)-bd_dom_sf"/>
</dbReference>
<evidence type="ECO:0000256" key="1">
    <source>
        <dbReference type="ARBA" id="ARBA00005525"/>
    </source>
</evidence>
<comment type="catalytic activity">
    <reaction evidence="5">
        <text>L-proline + NAD(+) = (S)-1-pyrroline-5-carboxylate + NADH + 2 H(+)</text>
        <dbReference type="Rhea" id="RHEA:14105"/>
        <dbReference type="ChEBI" id="CHEBI:15378"/>
        <dbReference type="ChEBI" id="CHEBI:17388"/>
        <dbReference type="ChEBI" id="CHEBI:57540"/>
        <dbReference type="ChEBI" id="CHEBI:57945"/>
        <dbReference type="ChEBI" id="CHEBI:60039"/>
        <dbReference type="EC" id="1.5.1.2"/>
    </reaction>
</comment>
<evidence type="ECO:0000256" key="6">
    <source>
        <dbReference type="NCBIfam" id="TIGR00112"/>
    </source>
</evidence>
<evidence type="ECO:0000313" key="10">
    <source>
        <dbReference type="EMBL" id="MBB2498455.1"/>
    </source>
</evidence>
<evidence type="ECO:0000256" key="7">
    <source>
        <dbReference type="PIRSR" id="PIRSR000193-1"/>
    </source>
</evidence>
<dbReference type="GO" id="GO:0055129">
    <property type="term" value="P:L-proline biosynthetic process"/>
    <property type="evidence" value="ECO:0007669"/>
    <property type="project" value="UniProtKB-UniRule"/>
</dbReference>
<keyword evidence="2 5" id="KW-0521">NADP</keyword>
<dbReference type="Pfam" id="PF14748">
    <property type="entry name" value="P5CR_dimer"/>
    <property type="match status" value="1"/>
</dbReference>
<dbReference type="Pfam" id="PF03807">
    <property type="entry name" value="F420_oxidored"/>
    <property type="match status" value="1"/>
</dbReference>
<dbReference type="GO" id="GO:0005737">
    <property type="term" value="C:cytoplasm"/>
    <property type="evidence" value="ECO:0007669"/>
    <property type="project" value="UniProtKB-SubCell"/>
</dbReference>
<accession>A0A8E1VUD2</accession>
<dbReference type="InterPro" id="IPR008927">
    <property type="entry name" value="6-PGluconate_DH-like_C_sf"/>
</dbReference>
<keyword evidence="5" id="KW-0028">Amino-acid biosynthesis</keyword>
<dbReference type="UniPathway" id="UPA00098">
    <property type="reaction ID" value="UER00361"/>
</dbReference>
<keyword evidence="3 5" id="KW-0560">Oxidoreductase</keyword>
<name>A0A8E1VUD2_9PSEU</name>
<keyword evidence="5" id="KW-0641">Proline biosynthesis</keyword>
<evidence type="ECO:0000256" key="4">
    <source>
        <dbReference type="ARBA" id="ARBA00058118"/>
    </source>
</evidence>
<dbReference type="GO" id="GO:0004735">
    <property type="term" value="F:pyrroline-5-carboxylate reductase activity"/>
    <property type="evidence" value="ECO:0007669"/>
    <property type="project" value="UniProtKB-UniRule"/>
</dbReference>
<dbReference type="PANTHER" id="PTHR11645">
    <property type="entry name" value="PYRROLINE-5-CARBOXYLATE REDUCTASE"/>
    <property type="match status" value="1"/>
</dbReference>
<dbReference type="PANTHER" id="PTHR11645:SF0">
    <property type="entry name" value="PYRROLINE-5-CARBOXYLATE REDUCTASE 3"/>
    <property type="match status" value="1"/>
</dbReference>
<proteinExistence type="inferred from homology"/>
<dbReference type="Gene3D" id="3.40.50.720">
    <property type="entry name" value="NAD(P)-binding Rossmann-like Domain"/>
    <property type="match status" value="1"/>
</dbReference>
<feature type="domain" description="Pyrroline-5-carboxylate reductase dimerisation" evidence="9">
    <location>
        <begin position="162"/>
        <end position="266"/>
    </location>
</feature>
<keyword evidence="5" id="KW-0963">Cytoplasm</keyword>
<evidence type="ECO:0000256" key="3">
    <source>
        <dbReference type="ARBA" id="ARBA00023002"/>
    </source>
</evidence>